<keyword evidence="4" id="KW-1185">Reference proteome</keyword>
<organism evidence="3 4">
    <name type="scientific">Humitalea rosea</name>
    <dbReference type="NCBI Taxonomy" id="990373"/>
    <lineage>
        <taxon>Bacteria</taxon>
        <taxon>Pseudomonadati</taxon>
        <taxon>Pseudomonadota</taxon>
        <taxon>Alphaproteobacteria</taxon>
        <taxon>Acetobacterales</taxon>
        <taxon>Roseomonadaceae</taxon>
        <taxon>Humitalea</taxon>
    </lineage>
</organism>
<dbReference type="SUPFAM" id="SSF50494">
    <property type="entry name" value="Trypsin-like serine proteases"/>
    <property type="match status" value="1"/>
</dbReference>
<dbReference type="InterPro" id="IPR043504">
    <property type="entry name" value="Peptidase_S1_PA_chymotrypsin"/>
</dbReference>
<reference evidence="3 4" key="1">
    <citation type="submission" date="2018-06" db="EMBL/GenBank/DDBJ databases">
        <title>Genomic Encyclopedia of Archaeal and Bacterial Type Strains, Phase II (KMG-II): from individual species to whole genera.</title>
        <authorList>
            <person name="Goeker M."/>
        </authorList>
    </citation>
    <scope>NUCLEOTIDE SEQUENCE [LARGE SCALE GENOMIC DNA]</scope>
    <source>
        <strain evidence="3 4">DSM 24525</strain>
    </source>
</reference>
<comment type="caution">
    <text evidence="3">The sequence shown here is derived from an EMBL/GenBank/DDBJ whole genome shotgun (WGS) entry which is preliminary data.</text>
</comment>
<accession>A0A2W7I790</accession>
<dbReference type="EMBL" id="QKYU01000019">
    <property type="protein sequence ID" value="PZW42129.1"/>
    <property type="molecule type" value="Genomic_DNA"/>
</dbReference>
<dbReference type="GO" id="GO:0004252">
    <property type="term" value="F:serine-type endopeptidase activity"/>
    <property type="evidence" value="ECO:0007669"/>
    <property type="project" value="InterPro"/>
</dbReference>
<dbReference type="OrthoDB" id="112232at2"/>
<proteinExistence type="predicted"/>
<feature type="region of interest" description="Disordered" evidence="1">
    <location>
        <begin position="21"/>
        <end position="53"/>
    </location>
</feature>
<feature type="signal peptide" evidence="2">
    <location>
        <begin position="1"/>
        <end position="21"/>
    </location>
</feature>
<evidence type="ECO:0000313" key="3">
    <source>
        <dbReference type="EMBL" id="PZW42129.1"/>
    </source>
</evidence>
<name>A0A2W7I790_9PROT</name>
<evidence type="ECO:0000256" key="1">
    <source>
        <dbReference type="SAM" id="MobiDB-lite"/>
    </source>
</evidence>
<dbReference type="PRINTS" id="PR00834">
    <property type="entry name" value="PROTEASES2C"/>
</dbReference>
<evidence type="ECO:0000256" key="2">
    <source>
        <dbReference type="SAM" id="SignalP"/>
    </source>
</evidence>
<dbReference type="Proteomes" id="UP000249688">
    <property type="component" value="Unassembled WGS sequence"/>
</dbReference>
<dbReference type="Pfam" id="PF13365">
    <property type="entry name" value="Trypsin_2"/>
    <property type="match status" value="1"/>
</dbReference>
<sequence>MRSTPILAALLCLATAAPALSQSKQQEGGQRPGKGGARAEQAALPPKPEVLPPGVIPPQAQQIGSGSGFVVGEHRVMTNHHVVEACTYLRLRRNGGQEVDARLIRADRERDLALIATEEDVGPTLAFRSGPEVRRGEDVITYGYPLAGLLSAGPTLTAGSISALTGIGDNARQYQISVPVQPGNSGGPLLDLGGHVVGIVVSKLNAQRVAQRTGDIPQNVNFAVKSSEAVAFLQGLSVPPAMAETTTVHSAAEAGEIADASTVLVRCLR</sequence>
<feature type="chain" id="PRO_5016154649" evidence="2">
    <location>
        <begin position="22"/>
        <end position="269"/>
    </location>
</feature>
<dbReference type="Gene3D" id="2.40.10.10">
    <property type="entry name" value="Trypsin-like serine proteases"/>
    <property type="match status" value="2"/>
</dbReference>
<gene>
    <name evidence="3" type="ORF">C8P66_11921</name>
</gene>
<keyword evidence="2" id="KW-0732">Signal</keyword>
<dbReference type="RefSeq" id="WP_111399316.1">
    <property type="nucleotide sequence ID" value="NZ_QKYU01000019.1"/>
</dbReference>
<dbReference type="PANTHER" id="PTHR43019">
    <property type="entry name" value="SERINE ENDOPROTEASE DEGS"/>
    <property type="match status" value="1"/>
</dbReference>
<dbReference type="InterPro" id="IPR001940">
    <property type="entry name" value="Peptidase_S1C"/>
</dbReference>
<dbReference type="InterPro" id="IPR009003">
    <property type="entry name" value="Peptidase_S1_PA"/>
</dbReference>
<protein>
    <submittedName>
        <fullName evidence="3">Trypsin-like peptidase</fullName>
    </submittedName>
</protein>
<dbReference type="AlphaFoldDB" id="A0A2W7I790"/>
<dbReference type="GO" id="GO:0006508">
    <property type="term" value="P:proteolysis"/>
    <property type="evidence" value="ECO:0007669"/>
    <property type="project" value="InterPro"/>
</dbReference>
<evidence type="ECO:0000313" key="4">
    <source>
        <dbReference type="Proteomes" id="UP000249688"/>
    </source>
</evidence>
<dbReference type="PANTHER" id="PTHR43019:SF23">
    <property type="entry name" value="PROTEASE DO-LIKE 5, CHLOROPLASTIC"/>
    <property type="match status" value="1"/>
</dbReference>